<dbReference type="EMBL" id="BDSP01000092">
    <property type="protein sequence ID" value="GAX15497.1"/>
    <property type="molecule type" value="Genomic_DNA"/>
</dbReference>
<reference evidence="2 3" key="1">
    <citation type="journal article" date="2015" name="Plant Cell">
        <title>Oil accumulation by the oleaginous diatom Fistulifera solaris as revealed by the genome and transcriptome.</title>
        <authorList>
            <person name="Tanaka T."/>
            <person name="Maeda Y."/>
            <person name="Veluchamy A."/>
            <person name="Tanaka M."/>
            <person name="Abida H."/>
            <person name="Marechal E."/>
            <person name="Bowler C."/>
            <person name="Muto M."/>
            <person name="Sunaga Y."/>
            <person name="Tanaka M."/>
            <person name="Yoshino T."/>
            <person name="Taniguchi T."/>
            <person name="Fukuda Y."/>
            <person name="Nemoto M."/>
            <person name="Matsumoto M."/>
            <person name="Wong P.S."/>
            <person name="Aburatani S."/>
            <person name="Fujibuchi W."/>
        </authorList>
    </citation>
    <scope>NUCLEOTIDE SEQUENCE [LARGE SCALE GENOMIC DNA]</scope>
    <source>
        <strain evidence="2 3">JPCC DA0580</strain>
    </source>
</reference>
<accession>A0A1Z5JNB0</accession>
<keyword evidence="3" id="KW-1185">Reference proteome</keyword>
<feature type="signal peptide" evidence="1">
    <location>
        <begin position="1"/>
        <end position="20"/>
    </location>
</feature>
<keyword evidence="1" id="KW-0732">Signal</keyword>
<dbReference type="OrthoDB" id="41874at2759"/>
<evidence type="ECO:0000313" key="2">
    <source>
        <dbReference type="EMBL" id="GAX15497.1"/>
    </source>
</evidence>
<organism evidence="2 3">
    <name type="scientific">Fistulifera solaris</name>
    <name type="common">Oleaginous diatom</name>
    <dbReference type="NCBI Taxonomy" id="1519565"/>
    <lineage>
        <taxon>Eukaryota</taxon>
        <taxon>Sar</taxon>
        <taxon>Stramenopiles</taxon>
        <taxon>Ochrophyta</taxon>
        <taxon>Bacillariophyta</taxon>
        <taxon>Bacillariophyceae</taxon>
        <taxon>Bacillariophycidae</taxon>
        <taxon>Naviculales</taxon>
        <taxon>Naviculaceae</taxon>
        <taxon>Fistulifera</taxon>
    </lineage>
</organism>
<dbReference type="AlphaFoldDB" id="A0A1Z5JNB0"/>
<name>A0A1Z5JNB0_FISSO</name>
<dbReference type="InParanoid" id="A0A1Z5JNB0"/>
<gene>
    <name evidence="2" type="ORF">FisN_8Lh203</name>
</gene>
<feature type="chain" id="PRO_5012961471" evidence="1">
    <location>
        <begin position="21"/>
        <end position="221"/>
    </location>
</feature>
<evidence type="ECO:0000313" key="3">
    <source>
        <dbReference type="Proteomes" id="UP000198406"/>
    </source>
</evidence>
<protein>
    <submittedName>
        <fullName evidence="2">Uncharacterized protein</fullName>
    </submittedName>
</protein>
<comment type="caution">
    <text evidence="2">The sequence shown here is derived from an EMBL/GenBank/DDBJ whole genome shotgun (WGS) entry which is preliminary data.</text>
</comment>
<proteinExistence type="predicted"/>
<dbReference type="Proteomes" id="UP000198406">
    <property type="component" value="Unassembled WGS sequence"/>
</dbReference>
<evidence type="ECO:0000256" key="1">
    <source>
        <dbReference type="SAM" id="SignalP"/>
    </source>
</evidence>
<sequence length="221" mass="25000">MKMQKLALCLTFFLGATSDAFVVRSVVRRDNWMIRESSVTTAEEAFETIGIEQEQLAIGIDPREFLNYIGTKQDLLQKTMNDIPSFDEERAKKEVEKFLLDKEAVGMYIQFQKMREQDPNFVVPSEEERDEGLFSFRNILIVYSIYLAYQILPNLFLTWVAKKQETGSWEGTNIPVIDQWIVDQLAEKAAAAAGAAAESVSSASELVSLAVTHSLPFTLPM</sequence>